<organism evidence="1 2">
    <name type="scientific">Curtobacterium pusillum</name>
    <dbReference type="NCBI Taxonomy" id="69373"/>
    <lineage>
        <taxon>Bacteria</taxon>
        <taxon>Bacillati</taxon>
        <taxon>Actinomycetota</taxon>
        <taxon>Actinomycetes</taxon>
        <taxon>Micrococcales</taxon>
        <taxon>Microbacteriaceae</taxon>
        <taxon>Curtobacterium</taxon>
    </lineage>
</organism>
<dbReference type="AlphaFoldDB" id="A0AAW3TBD6"/>
<reference evidence="1 2" key="1">
    <citation type="submission" date="2020-07" db="EMBL/GenBank/DDBJ databases">
        <title>Above-ground endophytic microbial communities from plants in different locations in the United States.</title>
        <authorList>
            <person name="Frank C."/>
        </authorList>
    </citation>
    <scope>NUCLEOTIDE SEQUENCE [LARGE SCALE GENOMIC DNA]</scope>
    <source>
        <strain evidence="1 2">WPL5_2</strain>
    </source>
</reference>
<protein>
    <submittedName>
        <fullName evidence="1">Na+/H+ antiporter NhaD/arsenite permease-like protein</fullName>
    </submittedName>
</protein>
<sequence>MVMAVLAAAIFVATLVVVIWQPKGFPIG</sequence>
<comment type="caution">
    <text evidence="1">The sequence shown here is derived from an EMBL/GenBank/DDBJ whole genome shotgun (WGS) entry which is preliminary data.</text>
</comment>
<accession>A0AAW3TBD6</accession>
<dbReference type="EMBL" id="JACGXP010000012">
    <property type="protein sequence ID" value="MBA8992197.1"/>
    <property type="molecule type" value="Genomic_DNA"/>
</dbReference>
<gene>
    <name evidence="1" type="ORF">FHW23_003487</name>
</gene>
<feature type="non-terminal residue" evidence="1">
    <location>
        <position position="28"/>
    </location>
</feature>
<proteinExistence type="predicted"/>
<name>A0AAW3TBD6_9MICO</name>
<dbReference type="Proteomes" id="UP000590225">
    <property type="component" value="Unassembled WGS sequence"/>
</dbReference>
<evidence type="ECO:0000313" key="2">
    <source>
        <dbReference type="Proteomes" id="UP000590225"/>
    </source>
</evidence>
<evidence type="ECO:0000313" key="1">
    <source>
        <dbReference type="EMBL" id="MBA8992197.1"/>
    </source>
</evidence>